<proteinExistence type="predicted"/>
<dbReference type="HOGENOM" id="CLU_150076_0_0_9"/>
<evidence type="ECO:0000313" key="1">
    <source>
        <dbReference type="EMBL" id="CCO12070.2"/>
    </source>
</evidence>
<dbReference type="KEGG" id="cml:BN424_2631"/>
<reference evidence="2" key="1">
    <citation type="journal article" date="2013" name="Genome Announc.">
        <title>Complete Chromosome Sequence of Carnobacterium maltaromaticum LMA 28.</title>
        <authorList>
            <person name="Cailliez-Grimal C."/>
            <person name="Chaillou S."/>
            <person name="Anba-Mondoloni J."/>
            <person name="Loux V."/>
            <person name="Afzal M.I."/>
            <person name="Rahman A."/>
            <person name="Kergourlay G."/>
            <person name="Champomier-Verges M.C."/>
            <person name="Zagorec M."/>
            <person name="Dalgaard P."/>
            <person name="Leisner J.J."/>
            <person name="Prevost H."/>
            <person name="Revol-Junelles A.M."/>
            <person name="Borges F."/>
        </authorList>
    </citation>
    <scope>NUCLEOTIDE SEQUENCE</scope>
    <source>
        <strain evidence="2">LMA28</strain>
    </source>
</reference>
<gene>
    <name evidence="1" type="ORF">BN424_2631</name>
</gene>
<dbReference type="RefSeq" id="WP_015077123.1">
    <property type="nucleotide sequence ID" value="NC_019425.2"/>
</dbReference>
<name>K8E5P5_CARML</name>
<dbReference type="OrthoDB" id="2227133at2"/>
<dbReference type="STRING" id="1234679.BN424_2631"/>
<dbReference type="InterPro" id="IPR013324">
    <property type="entry name" value="RNA_pol_sigma_r3/r4-like"/>
</dbReference>
<protein>
    <submittedName>
        <fullName evidence="1">Phage transcriptional regulator, ArpU family protein</fullName>
    </submittedName>
</protein>
<accession>K8E5P5</accession>
<dbReference type="eggNOG" id="ENOG503333C">
    <property type="taxonomic scope" value="Bacteria"/>
</dbReference>
<dbReference type="NCBIfam" id="TIGR01637">
    <property type="entry name" value="phage_arpU"/>
    <property type="match status" value="1"/>
</dbReference>
<dbReference type="Proteomes" id="UP000000212">
    <property type="component" value="Chromosome"/>
</dbReference>
<evidence type="ECO:0000313" key="2">
    <source>
        <dbReference type="Proteomes" id="UP000000212"/>
    </source>
</evidence>
<dbReference type="SUPFAM" id="SSF88659">
    <property type="entry name" value="Sigma3 and sigma4 domains of RNA polymerase sigma factors"/>
    <property type="match status" value="1"/>
</dbReference>
<organism evidence="1 2">
    <name type="scientific">Carnobacterium maltaromaticum LMA28</name>
    <dbReference type="NCBI Taxonomy" id="1234679"/>
    <lineage>
        <taxon>Bacteria</taxon>
        <taxon>Bacillati</taxon>
        <taxon>Bacillota</taxon>
        <taxon>Bacilli</taxon>
        <taxon>Lactobacillales</taxon>
        <taxon>Carnobacteriaceae</taxon>
        <taxon>Carnobacterium</taxon>
    </lineage>
</organism>
<dbReference type="EMBL" id="HE999757">
    <property type="protein sequence ID" value="CCO12070.2"/>
    <property type="molecule type" value="Genomic_DNA"/>
</dbReference>
<keyword evidence="2" id="KW-1185">Reference proteome</keyword>
<sequence length="143" mass="16754">MTTLLPDVDVEATKKNARRVLRQYSRLEREAGKNYSQRLTVEISDMPRGSASIKSTPIEDMVTKKVTAEKKVWEILEAIYLLPRLSKEILWYSYIDKDHWSVTKIARALDYSDKAIEKYKSRALIEFAEAYHAKQLTVYKMYD</sequence>
<dbReference type="InterPro" id="IPR006524">
    <property type="entry name" value="ArpU-like"/>
</dbReference>
<dbReference type="AlphaFoldDB" id="K8E5P5"/>